<feature type="compositionally biased region" description="Low complexity" evidence="1">
    <location>
        <begin position="150"/>
        <end position="166"/>
    </location>
</feature>
<reference evidence="2" key="1">
    <citation type="submission" date="2023-04" db="EMBL/GenBank/DDBJ databases">
        <authorList>
            <consortium name="ELIXIR-Norway"/>
        </authorList>
    </citation>
    <scope>NUCLEOTIDE SEQUENCE [LARGE SCALE GENOMIC DNA]</scope>
</reference>
<feature type="region of interest" description="Disordered" evidence="1">
    <location>
        <begin position="1"/>
        <end position="27"/>
    </location>
</feature>
<sequence length="254" mass="27220">MLCTGGGKGSGQAARARQHGLRGSPLDTGSRAEHLVAGMTQENDSGAGPVCIPEQSPKRLQMGFCAFLLELQTDLLRKLPSAYRQRLSLTLSRSPGGPERRERTTAVRNKPRFERCHKGGPCTISGFSSTPCSPACLPSFLPSRRAEAPSGSTLGAAGHSAASSSRAGRRGCRREADGRWACARRALKTRLSGRKQKDPRPLVHGTPARPRLAVFLQLAEFHLSSSVSPLGELTGRRAILLQPVLATEIHMPIC</sequence>
<feature type="region of interest" description="Disordered" evidence="1">
    <location>
        <begin position="147"/>
        <end position="170"/>
    </location>
</feature>
<evidence type="ECO:0000313" key="3">
    <source>
        <dbReference type="Proteomes" id="UP001176941"/>
    </source>
</evidence>
<name>A0ABN8YYV5_RANTA</name>
<proteinExistence type="predicted"/>
<evidence type="ECO:0000256" key="1">
    <source>
        <dbReference type="SAM" id="MobiDB-lite"/>
    </source>
</evidence>
<keyword evidence="3" id="KW-1185">Reference proteome</keyword>
<gene>
    <name evidence="2" type="ORF">MRATA1EN1_LOCUS13856</name>
</gene>
<accession>A0ABN8YYV5</accession>
<dbReference type="EMBL" id="OX459959">
    <property type="protein sequence ID" value="CAI9164894.1"/>
    <property type="molecule type" value="Genomic_DNA"/>
</dbReference>
<feature type="compositionally biased region" description="Gly residues" evidence="1">
    <location>
        <begin position="1"/>
        <end position="10"/>
    </location>
</feature>
<organism evidence="2 3">
    <name type="scientific">Rangifer tarandus platyrhynchus</name>
    <name type="common">Svalbard reindeer</name>
    <dbReference type="NCBI Taxonomy" id="3082113"/>
    <lineage>
        <taxon>Eukaryota</taxon>
        <taxon>Metazoa</taxon>
        <taxon>Chordata</taxon>
        <taxon>Craniata</taxon>
        <taxon>Vertebrata</taxon>
        <taxon>Euteleostomi</taxon>
        <taxon>Mammalia</taxon>
        <taxon>Eutheria</taxon>
        <taxon>Laurasiatheria</taxon>
        <taxon>Artiodactyla</taxon>
        <taxon>Ruminantia</taxon>
        <taxon>Pecora</taxon>
        <taxon>Cervidae</taxon>
        <taxon>Odocoileinae</taxon>
        <taxon>Rangifer</taxon>
    </lineage>
</organism>
<protein>
    <submittedName>
        <fullName evidence="2">Uncharacterized protein</fullName>
    </submittedName>
</protein>
<evidence type="ECO:0000313" key="2">
    <source>
        <dbReference type="EMBL" id="CAI9164894.1"/>
    </source>
</evidence>
<dbReference type="Proteomes" id="UP001176941">
    <property type="component" value="Chromosome 23"/>
</dbReference>